<dbReference type="Proteomes" id="UP000321249">
    <property type="component" value="Unassembled WGS sequence"/>
</dbReference>
<proteinExistence type="predicted"/>
<accession>A0A5C6TXL1</accession>
<sequence length="278" mass="30775">MAKRVRPQRRKRSVVLRDIVPPATLATDLYRSAYAPVVQGWSDAADRIIAEYARTLAQITHDAPADVQGQIDQAASLLQRLILSITPSLRHWALRVEGWFRGKWRGAVLSATGVDLQTVIGPEDVRDTLEATIARNVALVRNVSDQAQARISEAVFRGLTQRLPANDVAKEIRGAVDMARTRARNIAADQLSKLSGSLADERRREAGLDTFEFKHSGKLHPRSWHKERDGKLFSENPDRVGTKVDGKIIHAASEIPPGDGASQPPFCGCRNLSYMIFD</sequence>
<name>A0A5C6TXL1_9SPHN</name>
<protein>
    <recommendedName>
        <fullName evidence="3">Phage head morphogenesis domain-containing protein</fullName>
    </recommendedName>
</protein>
<evidence type="ECO:0000313" key="2">
    <source>
        <dbReference type="Proteomes" id="UP000321249"/>
    </source>
</evidence>
<organism evidence="1 2">
    <name type="scientific">Allosphingosinicella ginsenosidimutans</name>
    <dbReference type="NCBI Taxonomy" id="1176539"/>
    <lineage>
        <taxon>Bacteria</taxon>
        <taxon>Pseudomonadati</taxon>
        <taxon>Pseudomonadota</taxon>
        <taxon>Alphaproteobacteria</taxon>
        <taxon>Sphingomonadales</taxon>
        <taxon>Sphingomonadaceae</taxon>
        <taxon>Allosphingosinicella</taxon>
    </lineage>
</organism>
<dbReference type="AlphaFoldDB" id="A0A5C6TXL1"/>
<keyword evidence="2" id="KW-1185">Reference proteome</keyword>
<dbReference type="OrthoDB" id="7559637at2"/>
<reference evidence="1 2" key="1">
    <citation type="journal article" date="2015" name="J. Microbiol.">
        <title>Sphingosinicella ginsenosidimutans sp. nov., with ginsenoside converting activity.</title>
        <authorList>
            <person name="Kim J.K."/>
            <person name="Kang M.S."/>
            <person name="Park S.C."/>
            <person name="Kim K.M."/>
            <person name="Choi K."/>
            <person name="Yoon M.H."/>
            <person name="Im W.T."/>
        </authorList>
    </citation>
    <scope>NUCLEOTIDE SEQUENCE [LARGE SCALE GENOMIC DNA]</scope>
    <source>
        <strain evidence="1 2">BS-11</strain>
    </source>
</reference>
<gene>
    <name evidence="1" type="ORF">FRZ32_08465</name>
</gene>
<comment type="caution">
    <text evidence="1">The sequence shown here is derived from an EMBL/GenBank/DDBJ whole genome shotgun (WGS) entry which is preliminary data.</text>
</comment>
<dbReference type="EMBL" id="VOQQ01000001">
    <property type="protein sequence ID" value="TXC64979.1"/>
    <property type="molecule type" value="Genomic_DNA"/>
</dbReference>
<evidence type="ECO:0000313" key="1">
    <source>
        <dbReference type="EMBL" id="TXC64979.1"/>
    </source>
</evidence>
<evidence type="ECO:0008006" key="3">
    <source>
        <dbReference type="Google" id="ProtNLM"/>
    </source>
</evidence>